<dbReference type="PANTHER" id="PTHR12241">
    <property type="entry name" value="TUBULIN POLYGLUTAMYLASE"/>
    <property type="match status" value="1"/>
</dbReference>
<accession>Q23YT1</accession>
<dbReference type="RefSeq" id="XP_001021969.2">
    <property type="nucleotide sequence ID" value="XM_001021969.2"/>
</dbReference>
<feature type="compositionally biased region" description="Low complexity" evidence="6">
    <location>
        <begin position="539"/>
        <end position="557"/>
    </location>
</feature>
<dbReference type="GO" id="GO:0015631">
    <property type="term" value="F:tubulin binding"/>
    <property type="evidence" value="ECO:0007669"/>
    <property type="project" value="TreeGrafter"/>
</dbReference>
<reference evidence="8" key="1">
    <citation type="journal article" date="2006" name="PLoS Biol.">
        <title>Macronuclear genome sequence of the ciliate Tetrahymena thermophila, a model eukaryote.</title>
        <authorList>
            <person name="Eisen J.A."/>
            <person name="Coyne R.S."/>
            <person name="Wu M."/>
            <person name="Wu D."/>
            <person name="Thiagarajan M."/>
            <person name="Wortman J.R."/>
            <person name="Badger J.H."/>
            <person name="Ren Q."/>
            <person name="Amedeo P."/>
            <person name="Jones K.M."/>
            <person name="Tallon L.J."/>
            <person name="Delcher A.L."/>
            <person name="Salzberg S.L."/>
            <person name="Silva J.C."/>
            <person name="Haas B.J."/>
            <person name="Majoros W.H."/>
            <person name="Farzad M."/>
            <person name="Carlton J.M."/>
            <person name="Smith R.K. Jr."/>
            <person name="Garg J."/>
            <person name="Pearlman R.E."/>
            <person name="Karrer K.M."/>
            <person name="Sun L."/>
            <person name="Manning G."/>
            <person name="Elde N.C."/>
            <person name="Turkewitz A.P."/>
            <person name="Asai D.J."/>
            <person name="Wilkes D.E."/>
            <person name="Wang Y."/>
            <person name="Cai H."/>
            <person name="Collins K."/>
            <person name="Stewart B.A."/>
            <person name="Lee S.R."/>
            <person name="Wilamowska K."/>
            <person name="Weinberg Z."/>
            <person name="Ruzzo W.L."/>
            <person name="Wloga D."/>
            <person name="Gaertig J."/>
            <person name="Frankel J."/>
            <person name="Tsao C.-C."/>
            <person name="Gorovsky M.A."/>
            <person name="Keeling P.J."/>
            <person name="Waller R.F."/>
            <person name="Patron N.J."/>
            <person name="Cherry J.M."/>
            <person name="Stover N.A."/>
            <person name="Krieger C.J."/>
            <person name="del Toro C."/>
            <person name="Ryder H.F."/>
            <person name="Williamson S.C."/>
            <person name="Barbeau R.A."/>
            <person name="Hamilton E.P."/>
            <person name="Orias E."/>
        </authorList>
    </citation>
    <scope>NUCLEOTIDE SEQUENCE [LARGE SCALE GENOMIC DNA]</scope>
    <source>
        <strain evidence="8">SB210</strain>
    </source>
</reference>
<dbReference type="GO" id="GO:0000226">
    <property type="term" value="P:microtubule cytoskeleton organization"/>
    <property type="evidence" value="ECO:0007669"/>
    <property type="project" value="TreeGrafter"/>
</dbReference>
<feature type="region of interest" description="Disordered" evidence="6">
    <location>
        <begin position="757"/>
        <end position="791"/>
    </location>
</feature>
<dbReference type="PROSITE" id="PS51221">
    <property type="entry name" value="TTL"/>
    <property type="match status" value="1"/>
</dbReference>
<feature type="region of interest" description="Disordered" evidence="6">
    <location>
        <begin position="93"/>
        <end position="114"/>
    </location>
</feature>
<feature type="region of interest" description="Disordered" evidence="6">
    <location>
        <begin position="639"/>
        <end position="742"/>
    </location>
</feature>
<feature type="compositionally biased region" description="Polar residues" evidence="6">
    <location>
        <begin position="231"/>
        <end position="253"/>
    </location>
</feature>
<dbReference type="Pfam" id="PF03133">
    <property type="entry name" value="TTL"/>
    <property type="match status" value="1"/>
</dbReference>
<evidence type="ECO:0000256" key="4">
    <source>
        <dbReference type="ARBA" id="ARBA00041448"/>
    </source>
</evidence>
<evidence type="ECO:0000256" key="6">
    <source>
        <dbReference type="SAM" id="MobiDB-lite"/>
    </source>
</evidence>
<feature type="compositionally biased region" description="Polar residues" evidence="6">
    <location>
        <begin position="708"/>
        <end position="724"/>
    </location>
</feature>
<feature type="compositionally biased region" description="Basic and acidic residues" evidence="6">
    <location>
        <begin position="639"/>
        <end position="650"/>
    </location>
</feature>
<dbReference type="HOGENOM" id="CLU_254577_0_0_1"/>
<evidence type="ECO:0000256" key="5">
    <source>
        <dbReference type="ARBA" id="ARBA00049274"/>
    </source>
</evidence>
<dbReference type="GO" id="GO:0036064">
    <property type="term" value="C:ciliary basal body"/>
    <property type="evidence" value="ECO:0007669"/>
    <property type="project" value="TreeGrafter"/>
</dbReference>
<feature type="compositionally biased region" description="Basic and acidic residues" evidence="6">
    <location>
        <begin position="507"/>
        <end position="517"/>
    </location>
</feature>
<dbReference type="PANTHER" id="PTHR12241:SF145">
    <property type="entry name" value="TUBULIN POLYGLUTAMYLASE TTLL5"/>
    <property type="match status" value="1"/>
</dbReference>
<evidence type="ECO:0000256" key="1">
    <source>
        <dbReference type="ARBA" id="ARBA00022598"/>
    </source>
</evidence>
<feature type="region of interest" description="Disordered" evidence="6">
    <location>
        <begin position="314"/>
        <end position="338"/>
    </location>
</feature>
<dbReference type="GO" id="GO:0070740">
    <property type="term" value="F:tubulin-glutamic acid ligase activity"/>
    <property type="evidence" value="ECO:0007669"/>
    <property type="project" value="TreeGrafter"/>
</dbReference>
<dbReference type="KEGG" id="tet:TTHERM_00859290"/>
<dbReference type="OrthoDB" id="202825at2759"/>
<dbReference type="EMBL" id="GG662557">
    <property type="protein sequence ID" value="EAS01724.2"/>
    <property type="molecule type" value="Genomic_DNA"/>
</dbReference>
<evidence type="ECO:0000313" key="8">
    <source>
        <dbReference type="Proteomes" id="UP000009168"/>
    </source>
</evidence>
<dbReference type="Gene3D" id="3.30.470.20">
    <property type="entry name" value="ATP-grasp fold, B domain"/>
    <property type="match status" value="1"/>
</dbReference>
<gene>
    <name evidence="7" type="ORF">TTHERM_00859290</name>
</gene>
<dbReference type="Proteomes" id="UP000009168">
    <property type="component" value="Unassembled WGS sequence"/>
</dbReference>
<evidence type="ECO:0000256" key="2">
    <source>
        <dbReference type="ARBA" id="ARBA00022741"/>
    </source>
</evidence>
<dbReference type="SUPFAM" id="SSF56059">
    <property type="entry name" value="Glutathione synthetase ATP-binding domain-like"/>
    <property type="match status" value="1"/>
</dbReference>
<dbReference type="GO" id="GO:0005524">
    <property type="term" value="F:ATP binding"/>
    <property type="evidence" value="ECO:0007669"/>
    <property type="project" value="UniProtKB-KW"/>
</dbReference>
<feature type="compositionally biased region" description="Polar residues" evidence="6">
    <location>
        <begin position="314"/>
        <end position="333"/>
    </location>
</feature>
<proteinExistence type="predicted"/>
<evidence type="ECO:0000256" key="3">
    <source>
        <dbReference type="ARBA" id="ARBA00022840"/>
    </source>
</evidence>
<comment type="catalytic activity">
    <reaction evidence="5">
        <text>L-glutamyl-[protein] + L-glutamate + ATP = gamma-L-glutamyl-L-glutamyl-[protein] + ADP + phosphate + H(+)</text>
        <dbReference type="Rhea" id="RHEA:60144"/>
        <dbReference type="Rhea" id="RHEA-COMP:10208"/>
        <dbReference type="Rhea" id="RHEA-COMP:15517"/>
        <dbReference type="ChEBI" id="CHEBI:15378"/>
        <dbReference type="ChEBI" id="CHEBI:29973"/>
        <dbReference type="ChEBI" id="CHEBI:29985"/>
        <dbReference type="ChEBI" id="CHEBI:30616"/>
        <dbReference type="ChEBI" id="CHEBI:43474"/>
        <dbReference type="ChEBI" id="CHEBI:143622"/>
        <dbReference type="ChEBI" id="CHEBI:456216"/>
    </reaction>
    <physiologicalReaction direction="left-to-right" evidence="5">
        <dbReference type="Rhea" id="RHEA:60145"/>
    </physiologicalReaction>
</comment>
<sequence>MNSNLTITNGQICSPNLTGNELIFIKRPIIIKKPTNTNNNYNNIQCQTNTNANNAIQNRSMINTSNIEQNYGQSAQDNLLTPQQKQANQFLTDQNKSKHAKYPRESSLHSSGQQRKSFVMVTEKISGVENKEMLNGESQLQYSQVYNVQAHKNIQKQIISQRYLINNVTLSNNVLDANLLIKRPPSASLNQKNKHQITVFQQQQLSFLSSQQQNLSNGLNKKLTINNIQSASGHQSQNQKGNQISYKQKQKITNDNFRKDKNENNFNKKEDIPSYFMDNYNDVRQVVFYKDNNPSYTQRLLKEKNEQQIVVSSKTQDAYQSSRNQNKYLSNSTLRKKDPNLLRESDEFQMQKNFQVNYQSIEKPSILNKTQLTNSYFIDSSVIKSPLMSSQKSKQNLTTSSKQIKTYQLDKLMTNTNHKNQFQQNSLSPYLQPNNIVKNYETNQKNSNSNSPKNSNRLRYLDDSNVHDERDDQSLQLQNSYIEIFSSDLSKFKQIATKLEQSQHPINEQEHQEKSRNSSDSLDSSRKNQQRKHALAVSNMQMNNEQKKNQSAQNQKQKQSKQNKIHEFQKEAKIVIQEPPNKVLSQNQEHRISQLRHKLLEANEKALARKILVKKRSIAKQKSTNLCSVDDKNCSDQEENQQKLECEQPKKTTKSINKQNRITKKGSLKKQDSNIISSTSQVELSHVKSLKVDNEIEAPQQKRKFSENRGTSQKRPPLPLSTNTKKQKEGFEEEDDDFPSLSNLSEIENQYDNLEFEDQEEDENQNDQDQNQEKTISNSMHSSNKDQVGSATELAAKKQIIINKPLPVVTLLKSVYEGRPSTIFFEYPDCCFKKREQGNRTYIANPKEVKKWNLTYRMNDCNRPYQCVTKSFEAGGFVETLSNTQWNGYWASNRISFIKKLNSFQKTNHFAGCWNLGRKDQLWMRVSKQKRKFNEDYDFIPRTMLLGQEWDRFNTLLEDNPETLWIVKPVASCCGKGVHVVQKKCNIAKRKRKHYLASEYISNPHLINDTKYDLRIYVLVTSYDPLRIYMFEDGLVRFATEKYNLTQNGHQRQRFMHLTNYSVNKKSENFVKNNDVNDSGQGSKWSLKSWKEYLIQTIGLEAKEQLLKKMEDVIIKTCIAVEPYMNDSSSKTAQHRNNCFELYGFDILIDNTLKPWLLEVNVCPSLSSSSPLDRKIKTSLISDIFNTLGFIPYDKKKLSQEKKFSNRNQKKKKTRYSVNMNKVIKEEQEQDNVNELLSPRILSNLNTTNTNIQQNVQNSLTISTSAVSNQTTITSGFNFNASASQTNINIEDKKNFSKNIKDIVDLNENNCFQKLSYDDWEILFESDEEKYRCGEFKRIFPSSDLNLVDYYSQFFLFPRYNNIMLWNYLKCSINMLEYVCPKSTTIKC</sequence>
<keyword evidence="3" id="KW-0067">ATP-binding</keyword>
<evidence type="ECO:0000313" key="7">
    <source>
        <dbReference type="EMBL" id="EAS01724.2"/>
    </source>
</evidence>
<dbReference type="GeneID" id="7835379"/>
<dbReference type="InParanoid" id="Q23YT1"/>
<organism evidence="7 8">
    <name type="scientific">Tetrahymena thermophila (strain SB210)</name>
    <dbReference type="NCBI Taxonomy" id="312017"/>
    <lineage>
        <taxon>Eukaryota</taxon>
        <taxon>Sar</taxon>
        <taxon>Alveolata</taxon>
        <taxon>Ciliophora</taxon>
        <taxon>Intramacronucleata</taxon>
        <taxon>Oligohymenophorea</taxon>
        <taxon>Hymenostomatida</taxon>
        <taxon>Tetrahymenina</taxon>
        <taxon>Tetrahymenidae</taxon>
        <taxon>Tetrahymena</taxon>
    </lineage>
</organism>
<feature type="compositionally biased region" description="Basic and acidic residues" evidence="6">
    <location>
        <begin position="256"/>
        <end position="268"/>
    </location>
</feature>
<name>Q23YT1_TETTS</name>
<dbReference type="eggNOG" id="KOG2156">
    <property type="taxonomic scope" value="Eukaryota"/>
</dbReference>
<protein>
    <recommendedName>
        <fullName evidence="4">Tubulin--tyrosine ligase-like protein 5</fullName>
    </recommendedName>
</protein>
<feature type="region of interest" description="Disordered" evidence="6">
    <location>
        <begin position="231"/>
        <end position="268"/>
    </location>
</feature>
<keyword evidence="2" id="KW-0547">Nucleotide-binding</keyword>
<feature type="compositionally biased region" description="Polar residues" evidence="6">
    <location>
        <begin position="774"/>
        <end position="790"/>
    </location>
</feature>
<keyword evidence="8" id="KW-1185">Reference proteome</keyword>
<feature type="compositionally biased region" description="Acidic residues" evidence="6">
    <location>
        <begin position="757"/>
        <end position="766"/>
    </location>
</feature>
<feature type="region of interest" description="Disordered" evidence="6">
    <location>
        <begin position="502"/>
        <end position="565"/>
    </location>
</feature>
<keyword evidence="1 7" id="KW-0436">Ligase</keyword>
<feature type="compositionally biased region" description="Polar residues" evidence="6">
    <location>
        <begin position="673"/>
        <end position="683"/>
    </location>
</feature>
<dbReference type="InterPro" id="IPR004344">
    <property type="entry name" value="TTL/TTLL_fam"/>
</dbReference>